<reference evidence="12" key="1">
    <citation type="submission" date="2016-11" db="EMBL/GenBank/DDBJ databases">
        <title>Dehalogenimonas formicexedens sp. nov., a chlorinated alkane respiring bacterium isolated from contaminated groundwater.</title>
        <authorList>
            <person name="Key T.A."/>
            <person name="Bowman K.S."/>
            <person name="Lee I."/>
            <person name="Chun J."/>
            <person name="Albuquerque L."/>
            <person name="da Costa M.S."/>
            <person name="Rainey F.A."/>
            <person name="Moe W.M."/>
        </authorList>
    </citation>
    <scope>NUCLEOTIDE SEQUENCE [LARGE SCALE GENOMIC DNA]</scope>
    <source>
        <strain evidence="12">NSZ-14</strain>
    </source>
</reference>
<evidence type="ECO:0000313" key="12">
    <source>
        <dbReference type="Proteomes" id="UP000185934"/>
    </source>
</evidence>
<keyword evidence="6" id="KW-0012">Acyltransferase</keyword>
<dbReference type="InterPro" id="IPR005835">
    <property type="entry name" value="NTP_transferase_dom"/>
</dbReference>
<dbReference type="EC" id="2.7.7.24" evidence="11"/>
<accession>A0A1P8F9L7</accession>
<name>A0A1P8F9L7_9CHLR</name>
<comment type="catalytic activity">
    <reaction evidence="7">
        <text>alpha-D-glucosamine 1-phosphate + acetyl-CoA = N-acetyl-alpha-D-glucosamine 1-phosphate + CoA + H(+)</text>
        <dbReference type="Rhea" id="RHEA:13725"/>
        <dbReference type="ChEBI" id="CHEBI:15378"/>
        <dbReference type="ChEBI" id="CHEBI:57287"/>
        <dbReference type="ChEBI" id="CHEBI:57288"/>
        <dbReference type="ChEBI" id="CHEBI:57776"/>
        <dbReference type="ChEBI" id="CHEBI:58516"/>
        <dbReference type="EC" id="2.3.1.157"/>
    </reaction>
</comment>
<protein>
    <submittedName>
        <fullName evidence="11">Glucose-1-phosphate thymidylyltransferase</fullName>
        <ecNumber evidence="11">2.7.7.24</ecNumber>
    </submittedName>
</protein>
<organism evidence="11 12">
    <name type="scientific">Dehalogenimonas formicexedens</name>
    <dbReference type="NCBI Taxonomy" id="1839801"/>
    <lineage>
        <taxon>Bacteria</taxon>
        <taxon>Bacillati</taxon>
        <taxon>Chloroflexota</taxon>
        <taxon>Dehalococcoidia</taxon>
        <taxon>Dehalococcoidales</taxon>
        <taxon>Dehalococcoidaceae</taxon>
        <taxon>Dehalogenimonas</taxon>
    </lineage>
</organism>
<evidence type="ECO:0000256" key="5">
    <source>
        <dbReference type="ARBA" id="ARBA00023268"/>
    </source>
</evidence>
<dbReference type="SUPFAM" id="SSF53448">
    <property type="entry name" value="Nucleotide-diphospho-sugar transferases"/>
    <property type="match status" value="1"/>
</dbReference>
<evidence type="ECO:0000256" key="4">
    <source>
        <dbReference type="ARBA" id="ARBA00022695"/>
    </source>
</evidence>
<dbReference type="Proteomes" id="UP000185934">
    <property type="component" value="Chromosome"/>
</dbReference>
<comment type="pathway">
    <text evidence="2">Nucleotide-sugar biosynthesis; UDP-N-acetyl-alpha-D-glucosamine biosynthesis; UDP-N-acetyl-alpha-D-glucosamine from N-acetyl-alpha-D-glucosamine 1-phosphate: step 1/1.</text>
</comment>
<dbReference type="InterPro" id="IPR011004">
    <property type="entry name" value="Trimer_LpxA-like_sf"/>
</dbReference>
<evidence type="ECO:0000256" key="2">
    <source>
        <dbReference type="ARBA" id="ARBA00005208"/>
    </source>
</evidence>
<evidence type="ECO:0000256" key="3">
    <source>
        <dbReference type="ARBA" id="ARBA00022679"/>
    </source>
</evidence>
<dbReference type="InterPro" id="IPR029044">
    <property type="entry name" value="Nucleotide-diphossugar_trans"/>
</dbReference>
<dbReference type="SUPFAM" id="SSF51161">
    <property type="entry name" value="Trimeric LpxA-like enzymes"/>
    <property type="match status" value="1"/>
</dbReference>
<dbReference type="KEGG" id="dfo:Dform_01816"/>
<keyword evidence="4 11" id="KW-0548">Nucleotidyltransferase</keyword>
<gene>
    <name evidence="11" type="ORF">Dform_01816</name>
</gene>
<dbReference type="Pfam" id="PF25087">
    <property type="entry name" value="GMPPB_C"/>
    <property type="match status" value="1"/>
</dbReference>
<feature type="domain" description="Mannose-1-phosphate guanyltransferase C-terminal" evidence="10">
    <location>
        <begin position="281"/>
        <end position="345"/>
    </location>
</feature>
<dbReference type="AlphaFoldDB" id="A0A1P8F9L7"/>
<dbReference type="Gene3D" id="2.160.10.10">
    <property type="entry name" value="Hexapeptide repeat proteins"/>
    <property type="match status" value="1"/>
</dbReference>
<dbReference type="PANTHER" id="PTHR43584">
    <property type="entry name" value="NUCLEOTIDYL TRANSFERASE"/>
    <property type="match status" value="1"/>
</dbReference>
<comment type="pathway">
    <text evidence="1">Nucleotide-sugar biosynthesis; UDP-N-acetyl-alpha-D-glucosamine biosynthesis; N-acetyl-alpha-D-glucosamine 1-phosphate from alpha-D-glucosamine 6-phosphate (route II): step 2/2.</text>
</comment>
<dbReference type="GO" id="GO:0003977">
    <property type="term" value="F:UDP-N-acetylglucosamine diphosphorylase activity"/>
    <property type="evidence" value="ECO:0007669"/>
    <property type="project" value="UniProtKB-EC"/>
</dbReference>
<evidence type="ECO:0000256" key="8">
    <source>
        <dbReference type="ARBA" id="ARBA00048493"/>
    </source>
</evidence>
<evidence type="ECO:0000313" key="11">
    <source>
        <dbReference type="EMBL" id="APV45135.1"/>
    </source>
</evidence>
<keyword evidence="12" id="KW-1185">Reference proteome</keyword>
<keyword evidence="3 11" id="KW-0808">Transferase</keyword>
<dbReference type="Gene3D" id="3.90.550.10">
    <property type="entry name" value="Spore Coat Polysaccharide Biosynthesis Protein SpsA, Chain A"/>
    <property type="match status" value="1"/>
</dbReference>
<evidence type="ECO:0000256" key="6">
    <source>
        <dbReference type="ARBA" id="ARBA00023315"/>
    </source>
</evidence>
<dbReference type="PANTHER" id="PTHR43584:SF8">
    <property type="entry name" value="N-ACETYLMURAMATE ALPHA-1-PHOSPHATE URIDYLYLTRANSFERASE"/>
    <property type="match status" value="1"/>
</dbReference>
<dbReference type="GO" id="GO:0019134">
    <property type="term" value="F:glucosamine-1-phosphate N-acetyltransferase activity"/>
    <property type="evidence" value="ECO:0007669"/>
    <property type="project" value="UniProtKB-EC"/>
</dbReference>
<dbReference type="InterPro" id="IPR050065">
    <property type="entry name" value="GlmU-like"/>
</dbReference>
<evidence type="ECO:0000256" key="1">
    <source>
        <dbReference type="ARBA" id="ARBA00005166"/>
    </source>
</evidence>
<dbReference type="InterPro" id="IPR056729">
    <property type="entry name" value="GMPPB_C"/>
</dbReference>
<proteinExistence type="predicted"/>
<dbReference type="Pfam" id="PF00483">
    <property type="entry name" value="NTP_transferase"/>
    <property type="match status" value="1"/>
</dbReference>
<evidence type="ECO:0000259" key="9">
    <source>
        <dbReference type="Pfam" id="PF00483"/>
    </source>
</evidence>
<keyword evidence="5" id="KW-0511">Multifunctional enzyme</keyword>
<dbReference type="STRING" id="1839801.Dform_01816"/>
<dbReference type="GO" id="GO:0008879">
    <property type="term" value="F:glucose-1-phosphate thymidylyltransferase activity"/>
    <property type="evidence" value="ECO:0007669"/>
    <property type="project" value="UniProtKB-EC"/>
</dbReference>
<sequence length="413" mass="45255">MTRRFYYLEYLVNYRYNRGMTQAVILAAGEGQRLRPFTNTRPKVMLPIAGKPILQYVIEALASFNIRDIVIVVGYRKEQIFDSLGSGESLKVRIQYVEQQPQLGTAHALQLAEPLIQDEFFLLPGDNLIARETIQDFISCPPWSVLLKSVPEVSTVRYGVAMVNEDDDIQAIIEKPKQPCDGVVSTSIYHLKHEIFEYIGDDTSIPVVINRMINNGINFKAVKTTGPWLDAVYPWDLLHLNDLVLKSLRPTLNGTIEKGVSIRHSVSTGENTTLRAGCYVDGPVLIGKGCDIGPNTVINAASTIGDNVSIGPFCLIENSIIGNDVTIGSGSTLQNSIIDNGNRIAPHFVAASEKAEIRIDREFHEVPVGVMMGMNCKIDSRVSADAGTILGNGCQVKAGKSISGRIPDGSRLV</sequence>
<evidence type="ECO:0000259" key="10">
    <source>
        <dbReference type="Pfam" id="PF25087"/>
    </source>
</evidence>
<comment type="catalytic activity">
    <reaction evidence="8">
        <text>N-acetyl-alpha-D-glucosamine 1-phosphate + UTP + H(+) = UDP-N-acetyl-alpha-D-glucosamine + diphosphate</text>
        <dbReference type="Rhea" id="RHEA:13509"/>
        <dbReference type="ChEBI" id="CHEBI:15378"/>
        <dbReference type="ChEBI" id="CHEBI:33019"/>
        <dbReference type="ChEBI" id="CHEBI:46398"/>
        <dbReference type="ChEBI" id="CHEBI:57705"/>
        <dbReference type="ChEBI" id="CHEBI:57776"/>
        <dbReference type="EC" id="2.7.7.23"/>
    </reaction>
</comment>
<evidence type="ECO:0000256" key="7">
    <source>
        <dbReference type="ARBA" id="ARBA00048247"/>
    </source>
</evidence>
<dbReference type="EMBL" id="CP018258">
    <property type="protein sequence ID" value="APV45135.1"/>
    <property type="molecule type" value="Genomic_DNA"/>
</dbReference>
<feature type="domain" description="Nucleotidyl transferase" evidence="9">
    <location>
        <begin position="23"/>
        <end position="231"/>
    </location>
</feature>
<dbReference type="CDD" id="cd04181">
    <property type="entry name" value="NTP_transferase"/>
    <property type="match status" value="1"/>
</dbReference>